<evidence type="ECO:0000313" key="1">
    <source>
        <dbReference type="EMBL" id="GAH12475.1"/>
    </source>
</evidence>
<protein>
    <submittedName>
        <fullName evidence="1">Uncharacterized protein</fullName>
    </submittedName>
</protein>
<name>X1DWB5_9ZZZZ</name>
<proteinExistence type="predicted"/>
<organism evidence="1">
    <name type="scientific">marine sediment metagenome</name>
    <dbReference type="NCBI Taxonomy" id="412755"/>
    <lineage>
        <taxon>unclassified sequences</taxon>
        <taxon>metagenomes</taxon>
        <taxon>ecological metagenomes</taxon>
    </lineage>
</organism>
<accession>X1DWB5</accession>
<gene>
    <name evidence="1" type="ORF">S01H4_52417</name>
</gene>
<dbReference type="EMBL" id="BART01029943">
    <property type="protein sequence ID" value="GAH12475.1"/>
    <property type="molecule type" value="Genomic_DNA"/>
</dbReference>
<dbReference type="AlphaFoldDB" id="X1DWB5"/>
<reference evidence="1" key="1">
    <citation type="journal article" date="2014" name="Front. Microbiol.">
        <title>High frequency of phylogenetically diverse reductive dehalogenase-homologous genes in deep subseafloor sedimentary metagenomes.</title>
        <authorList>
            <person name="Kawai M."/>
            <person name="Futagami T."/>
            <person name="Toyoda A."/>
            <person name="Takaki Y."/>
            <person name="Nishi S."/>
            <person name="Hori S."/>
            <person name="Arai W."/>
            <person name="Tsubouchi T."/>
            <person name="Morono Y."/>
            <person name="Uchiyama I."/>
            <person name="Ito T."/>
            <person name="Fujiyama A."/>
            <person name="Inagaki F."/>
            <person name="Takami H."/>
        </authorList>
    </citation>
    <scope>NUCLEOTIDE SEQUENCE</scope>
    <source>
        <strain evidence="1">Expedition CK06-06</strain>
    </source>
</reference>
<comment type="caution">
    <text evidence="1">The sequence shown here is derived from an EMBL/GenBank/DDBJ whole genome shotgun (WGS) entry which is preliminary data.</text>
</comment>
<sequence>MMHLKDCEYEVFNKIEKKYITEKIALCKIPKALILNSIHISLKKDIEKINPKLKTFITKTKSKIQSYYFKDYDDMFK</sequence>